<dbReference type="Pfam" id="PF22039">
    <property type="entry name" value="HUTI_composite_bact"/>
    <property type="match status" value="1"/>
</dbReference>
<evidence type="ECO:0000256" key="2">
    <source>
        <dbReference type="ARBA" id="ARBA00022801"/>
    </source>
</evidence>
<keyword evidence="2" id="KW-0378">Hydrolase</keyword>
<name>A0ABQ3SQK1_9ACTN</name>
<dbReference type="Gene3D" id="3.20.20.140">
    <property type="entry name" value="Metal-dependent hydrolases"/>
    <property type="match status" value="1"/>
</dbReference>
<evidence type="ECO:0000313" key="5">
    <source>
        <dbReference type="EMBL" id="GHI70430.1"/>
    </source>
</evidence>
<evidence type="ECO:0000313" key="6">
    <source>
        <dbReference type="Proteomes" id="UP000613974"/>
    </source>
</evidence>
<keyword evidence="6" id="KW-1185">Reference proteome</keyword>
<reference evidence="6" key="1">
    <citation type="submission" date="2023-07" db="EMBL/GenBank/DDBJ databases">
        <title>Whole genome shotgun sequence of Streptomyces nojiriensis NBRC 13794.</title>
        <authorList>
            <person name="Komaki H."/>
            <person name="Tamura T."/>
        </authorList>
    </citation>
    <scope>NUCLEOTIDE SEQUENCE [LARGE SCALE GENOMIC DNA]</scope>
    <source>
        <strain evidence="6">NBRC 13794</strain>
    </source>
</reference>
<comment type="caution">
    <text evidence="5">The sequence shown here is derived from an EMBL/GenBank/DDBJ whole genome shotgun (WGS) entry which is preliminary data.</text>
</comment>
<dbReference type="InterPro" id="IPR011059">
    <property type="entry name" value="Metal-dep_hydrolase_composite"/>
</dbReference>
<proteinExistence type="predicted"/>
<evidence type="ECO:0000256" key="1">
    <source>
        <dbReference type="ARBA" id="ARBA00022723"/>
    </source>
</evidence>
<dbReference type="EMBL" id="BNEC01000005">
    <property type="protein sequence ID" value="GHI70430.1"/>
    <property type="molecule type" value="Genomic_DNA"/>
</dbReference>
<protein>
    <recommendedName>
        <fullName evidence="4">Aminodeoxyfutalosine deaminase/Imidazolonepropionase-like composite domain-containing protein</fullName>
    </recommendedName>
</protein>
<sequence length="102" mass="10077">MRTVLSAGRMVAGPGGRVVPDGAVLCDGGLIVAVGPRAEVEAQAGPGVPRLAFPEGTLLPGLIDSHVHLALDAGPDPVAGLQAASDAELHAAMADRAGRLLA</sequence>
<evidence type="ECO:0000259" key="4">
    <source>
        <dbReference type="Pfam" id="PF22039"/>
    </source>
</evidence>
<gene>
    <name evidence="5" type="ORF">Snoj_43480</name>
</gene>
<dbReference type="SUPFAM" id="SSF51338">
    <property type="entry name" value="Composite domain of metallo-dependent hydrolases"/>
    <property type="match status" value="1"/>
</dbReference>
<dbReference type="Gene3D" id="2.30.40.10">
    <property type="entry name" value="Urease, subunit C, domain 1"/>
    <property type="match status" value="1"/>
</dbReference>
<keyword evidence="3" id="KW-0862">Zinc</keyword>
<keyword evidence="1" id="KW-0479">Metal-binding</keyword>
<feature type="domain" description="Aminodeoxyfutalosine deaminase/Imidazolonepropionase-like composite" evidence="4">
    <location>
        <begin position="22"/>
        <end position="43"/>
    </location>
</feature>
<organism evidence="5 6">
    <name type="scientific">Streptomyces nojiriensis</name>
    <dbReference type="NCBI Taxonomy" id="66374"/>
    <lineage>
        <taxon>Bacteria</taxon>
        <taxon>Bacillati</taxon>
        <taxon>Actinomycetota</taxon>
        <taxon>Actinomycetes</taxon>
        <taxon>Kitasatosporales</taxon>
        <taxon>Streptomycetaceae</taxon>
        <taxon>Streptomyces</taxon>
    </lineage>
</organism>
<dbReference type="InterPro" id="IPR054418">
    <property type="entry name" value="MQNX/HUTI_composite_N"/>
</dbReference>
<accession>A0ABQ3SQK1</accession>
<evidence type="ECO:0000256" key="3">
    <source>
        <dbReference type="ARBA" id="ARBA00022833"/>
    </source>
</evidence>
<dbReference type="Proteomes" id="UP000613974">
    <property type="component" value="Unassembled WGS sequence"/>
</dbReference>